<organism evidence="2 3">
    <name type="scientific">Candidatus Cryptobacteroides excrementavium</name>
    <dbReference type="NCBI Taxonomy" id="2840759"/>
    <lineage>
        <taxon>Bacteria</taxon>
        <taxon>Pseudomonadati</taxon>
        <taxon>Bacteroidota</taxon>
        <taxon>Bacteroidia</taxon>
        <taxon>Bacteroidales</taxon>
        <taxon>Candidatus Cryptobacteroides</taxon>
    </lineage>
</organism>
<proteinExistence type="predicted"/>
<reference evidence="2" key="2">
    <citation type="journal article" date="2021" name="PeerJ">
        <title>Extensive microbial diversity within the chicken gut microbiome revealed by metagenomics and culture.</title>
        <authorList>
            <person name="Gilroy R."/>
            <person name="Ravi A."/>
            <person name="Getino M."/>
            <person name="Pursley I."/>
            <person name="Horton D.L."/>
            <person name="Alikhan N.F."/>
            <person name="Baker D."/>
            <person name="Gharbi K."/>
            <person name="Hall N."/>
            <person name="Watson M."/>
            <person name="Adriaenssens E.M."/>
            <person name="Foster-Nyarko E."/>
            <person name="Jarju S."/>
            <person name="Secka A."/>
            <person name="Antonio M."/>
            <person name="Oren A."/>
            <person name="Chaudhuri R.R."/>
            <person name="La Ragione R."/>
            <person name="Hildebrand F."/>
            <person name="Pallen M.J."/>
        </authorList>
    </citation>
    <scope>NUCLEOTIDE SEQUENCE</scope>
    <source>
        <strain evidence="2">B2-16538</strain>
    </source>
</reference>
<keyword evidence="1" id="KW-0732">Signal</keyword>
<feature type="chain" id="PRO_5039372832" evidence="1">
    <location>
        <begin position="20"/>
        <end position="331"/>
    </location>
</feature>
<dbReference type="Proteomes" id="UP000823750">
    <property type="component" value="Unassembled WGS sequence"/>
</dbReference>
<accession>A0A9D9J5N6</accession>
<gene>
    <name evidence="2" type="ORF">IAB78_06805</name>
</gene>
<dbReference type="EMBL" id="JADILX010000098">
    <property type="protein sequence ID" value="MBO8486117.1"/>
    <property type="molecule type" value="Genomic_DNA"/>
</dbReference>
<protein>
    <submittedName>
        <fullName evidence="2">Uncharacterized protein</fullName>
    </submittedName>
</protein>
<sequence length="331" mass="36385">MKRLSILAAIVLCSISSAAQTPESRIALTPYVEFSRERIPEVALRSLERKLASMATANGFASVSGEFIITAMTDVLNTSVTATAPPKFVSEVEVAVYVLNNPEQLIVDQKVYSLKGLGTSEQSAVMNAINQLNVRSTDTKRFMENVRTRMLDYYAARLPAIIAKAQSLAAMSRYEEALAALAAVPESLAEYPQVADLMVDIYTGYIDREAKAIIADAKTKIAQHDYAAAFRELVKVDPNSTLFAESDAMISEISPKIETERQEELEREKEYYEQQRAQAMKEYEDSVELEKQKIAASREIASKVLSAGLNASEGNNAGTGNSGIGWLYDKI</sequence>
<evidence type="ECO:0000256" key="1">
    <source>
        <dbReference type="SAM" id="SignalP"/>
    </source>
</evidence>
<name>A0A9D9J5N6_9BACT</name>
<feature type="signal peptide" evidence="1">
    <location>
        <begin position="1"/>
        <end position="19"/>
    </location>
</feature>
<comment type="caution">
    <text evidence="2">The sequence shown here is derived from an EMBL/GenBank/DDBJ whole genome shotgun (WGS) entry which is preliminary data.</text>
</comment>
<reference evidence="2" key="1">
    <citation type="submission" date="2020-10" db="EMBL/GenBank/DDBJ databases">
        <authorList>
            <person name="Gilroy R."/>
        </authorList>
    </citation>
    <scope>NUCLEOTIDE SEQUENCE</scope>
    <source>
        <strain evidence="2">B2-16538</strain>
    </source>
</reference>
<evidence type="ECO:0000313" key="2">
    <source>
        <dbReference type="EMBL" id="MBO8486117.1"/>
    </source>
</evidence>
<dbReference type="AlphaFoldDB" id="A0A9D9J5N6"/>
<evidence type="ECO:0000313" key="3">
    <source>
        <dbReference type="Proteomes" id="UP000823750"/>
    </source>
</evidence>